<evidence type="ECO:0000256" key="6">
    <source>
        <dbReference type="ARBA" id="ARBA00023157"/>
    </source>
</evidence>
<evidence type="ECO:0000256" key="9">
    <source>
        <dbReference type="SAM" id="MobiDB-lite"/>
    </source>
</evidence>
<evidence type="ECO:0000256" key="3">
    <source>
        <dbReference type="ARBA" id="ARBA00022989"/>
    </source>
</evidence>
<reference evidence="11 12" key="1">
    <citation type="submission" date="2019-04" db="EMBL/GenBank/DDBJ databases">
        <title>Annotation for the trematode Fasciola gigantica.</title>
        <authorList>
            <person name="Choi Y.-J."/>
        </authorList>
    </citation>
    <scope>NUCLEOTIDE SEQUENCE [LARGE SCALE GENOMIC DNA]</scope>
    <source>
        <strain evidence="11">Uganda_cow_1</strain>
    </source>
</reference>
<name>A0A504YTP9_FASGI</name>
<evidence type="ECO:0000256" key="5">
    <source>
        <dbReference type="ARBA" id="ARBA00023136"/>
    </source>
</evidence>
<keyword evidence="4" id="KW-0297">G-protein coupled receptor</keyword>
<dbReference type="PANTHER" id="PTHR24248">
    <property type="entry name" value="ADRENERGIC RECEPTOR-RELATED G-PROTEIN COUPLED RECEPTOR"/>
    <property type="match status" value="1"/>
</dbReference>
<evidence type="ECO:0000259" key="10">
    <source>
        <dbReference type="PROSITE" id="PS50262"/>
    </source>
</evidence>
<evidence type="ECO:0000256" key="4">
    <source>
        <dbReference type="ARBA" id="ARBA00023040"/>
    </source>
</evidence>
<evidence type="ECO:0000256" key="2">
    <source>
        <dbReference type="ARBA" id="ARBA00022692"/>
    </source>
</evidence>
<dbReference type="InterPro" id="IPR017452">
    <property type="entry name" value="GPCR_Rhodpsn_7TM"/>
</dbReference>
<evidence type="ECO:0000256" key="1">
    <source>
        <dbReference type="ARBA" id="ARBA00004141"/>
    </source>
</evidence>
<dbReference type="GO" id="GO:0005886">
    <property type="term" value="C:plasma membrane"/>
    <property type="evidence" value="ECO:0007669"/>
    <property type="project" value="TreeGrafter"/>
</dbReference>
<keyword evidence="8" id="KW-0807">Transducer</keyword>
<evidence type="ECO:0000313" key="11">
    <source>
        <dbReference type="EMBL" id="TPP64005.1"/>
    </source>
</evidence>
<keyword evidence="2" id="KW-0812">Transmembrane</keyword>
<dbReference type="OrthoDB" id="6256452at2759"/>
<dbReference type="GO" id="GO:0043410">
    <property type="term" value="P:positive regulation of MAPK cascade"/>
    <property type="evidence" value="ECO:0007669"/>
    <property type="project" value="TreeGrafter"/>
</dbReference>
<keyword evidence="6" id="KW-1015">Disulfide bond</keyword>
<protein>
    <submittedName>
        <fullName evidence="11">5-hydroxytryptamine receptor 1</fullName>
    </submittedName>
</protein>
<comment type="caution">
    <text evidence="11">The sequence shown here is derived from an EMBL/GenBank/DDBJ whole genome shotgun (WGS) entry which is preliminary data.</text>
</comment>
<sequence length="160" mass="18081">MLRFIPFAFYVQLARPMHKVVTGEDLPVPPALESLFLWLGYINSTLNPIIYAIFNREFRMPFKEILLCRCRGINARLRSQRYAVEYGMAPSTASGIGTQYSPNDPYNPPLPGSTSMNKRRSNAQLLRNMSDVGNNHLGSSNRPHTDSLNLPVGYHGRRPS</sequence>
<proteinExistence type="predicted"/>
<organism evidence="11 12">
    <name type="scientific">Fasciola gigantica</name>
    <name type="common">Giant liver fluke</name>
    <dbReference type="NCBI Taxonomy" id="46835"/>
    <lineage>
        <taxon>Eukaryota</taxon>
        <taxon>Metazoa</taxon>
        <taxon>Spiralia</taxon>
        <taxon>Lophotrochozoa</taxon>
        <taxon>Platyhelminthes</taxon>
        <taxon>Trematoda</taxon>
        <taxon>Digenea</taxon>
        <taxon>Plagiorchiida</taxon>
        <taxon>Echinostomata</taxon>
        <taxon>Echinostomatoidea</taxon>
        <taxon>Fasciolidae</taxon>
        <taxon>Fasciola</taxon>
    </lineage>
</organism>
<accession>A0A504YTP9</accession>
<dbReference type="GO" id="GO:0071880">
    <property type="term" value="P:adenylate cyclase-activating adrenergic receptor signaling pathway"/>
    <property type="evidence" value="ECO:0007669"/>
    <property type="project" value="TreeGrafter"/>
</dbReference>
<dbReference type="EMBL" id="SUNJ01004980">
    <property type="protein sequence ID" value="TPP64005.1"/>
    <property type="molecule type" value="Genomic_DNA"/>
</dbReference>
<dbReference type="PANTHER" id="PTHR24248:SF199">
    <property type="entry name" value="IP13425P-RELATED"/>
    <property type="match status" value="1"/>
</dbReference>
<evidence type="ECO:0000256" key="8">
    <source>
        <dbReference type="ARBA" id="ARBA00023224"/>
    </source>
</evidence>
<keyword evidence="3" id="KW-1133">Transmembrane helix</keyword>
<feature type="compositionally biased region" description="Polar residues" evidence="9">
    <location>
        <begin position="130"/>
        <end position="148"/>
    </location>
</feature>
<comment type="subcellular location">
    <subcellularLocation>
        <location evidence="1">Membrane</location>
        <topology evidence="1">Multi-pass membrane protein</topology>
    </subcellularLocation>
</comment>
<keyword evidence="12" id="KW-1185">Reference proteome</keyword>
<dbReference type="GO" id="GO:0004993">
    <property type="term" value="F:G protein-coupled serotonin receptor activity"/>
    <property type="evidence" value="ECO:0007669"/>
    <property type="project" value="UniProtKB-ARBA"/>
</dbReference>
<keyword evidence="5" id="KW-0472">Membrane</keyword>
<feature type="region of interest" description="Disordered" evidence="9">
    <location>
        <begin position="95"/>
        <end position="117"/>
    </location>
</feature>
<gene>
    <name evidence="11" type="ORF">FGIG_08162</name>
</gene>
<feature type="region of interest" description="Disordered" evidence="9">
    <location>
        <begin position="130"/>
        <end position="160"/>
    </location>
</feature>
<evidence type="ECO:0000256" key="7">
    <source>
        <dbReference type="ARBA" id="ARBA00023170"/>
    </source>
</evidence>
<dbReference type="SUPFAM" id="SSF81321">
    <property type="entry name" value="Family A G protein-coupled receptor-like"/>
    <property type="match status" value="1"/>
</dbReference>
<feature type="domain" description="G-protein coupled receptors family 1 profile" evidence="10">
    <location>
        <begin position="1"/>
        <end position="51"/>
    </location>
</feature>
<evidence type="ECO:0000313" key="12">
    <source>
        <dbReference type="Proteomes" id="UP000316759"/>
    </source>
</evidence>
<dbReference type="AlphaFoldDB" id="A0A504YTP9"/>
<keyword evidence="7 11" id="KW-0675">Receptor</keyword>
<dbReference type="Gene3D" id="1.20.1070.10">
    <property type="entry name" value="Rhodopsin 7-helix transmembrane proteins"/>
    <property type="match status" value="1"/>
</dbReference>
<feature type="compositionally biased region" description="Polar residues" evidence="9">
    <location>
        <begin position="95"/>
        <end position="104"/>
    </location>
</feature>
<dbReference type="STRING" id="46835.A0A504YTP9"/>
<dbReference type="Proteomes" id="UP000316759">
    <property type="component" value="Unassembled WGS sequence"/>
</dbReference>
<dbReference type="PROSITE" id="PS50262">
    <property type="entry name" value="G_PROTEIN_RECEP_F1_2"/>
    <property type="match status" value="1"/>
</dbReference>